<organism evidence="2 3">
    <name type="scientific">Morchella conica CCBAS932</name>
    <dbReference type="NCBI Taxonomy" id="1392247"/>
    <lineage>
        <taxon>Eukaryota</taxon>
        <taxon>Fungi</taxon>
        <taxon>Dikarya</taxon>
        <taxon>Ascomycota</taxon>
        <taxon>Pezizomycotina</taxon>
        <taxon>Pezizomycetes</taxon>
        <taxon>Pezizales</taxon>
        <taxon>Morchellaceae</taxon>
        <taxon>Morchella</taxon>
    </lineage>
</organism>
<gene>
    <name evidence="2" type="ORF">P167DRAFT_62963</name>
</gene>
<evidence type="ECO:0000313" key="2">
    <source>
        <dbReference type="EMBL" id="RPB14269.1"/>
    </source>
</evidence>
<dbReference type="Proteomes" id="UP000277580">
    <property type="component" value="Unassembled WGS sequence"/>
</dbReference>
<evidence type="ECO:0000313" key="3">
    <source>
        <dbReference type="Proteomes" id="UP000277580"/>
    </source>
</evidence>
<protein>
    <submittedName>
        <fullName evidence="2">Uncharacterized protein</fullName>
    </submittedName>
</protein>
<keyword evidence="3" id="KW-1185">Reference proteome</keyword>
<dbReference type="InParanoid" id="A0A3N4KXX4"/>
<keyword evidence="1" id="KW-0812">Transmembrane</keyword>
<evidence type="ECO:0000256" key="1">
    <source>
        <dbReference type="SAM" id="Phobius"/>
    </source>
</evidence>
<dbReference type="EMBL" id="ML119118">
    <property type="protein sequence ID" value="RPB14269.1"/>
    <property type="molecule type" value="Genomic_DNA"/>
</dbReference>
<keyword evidence="1" id="KW-1133">Transmembrane helix</keyword>
<reference evidence="2 3" key="1">
    <citation type="journal article" date="2018" name="Nat. Ecol. Evol.">
        <title>Pezizomycetes genomes reveal the molecular basis of ectomycorrhizal truffle lifestyle.</title>
        <authorList>
            <person name="Murat C."/>
            <person name="Payen T."/>
            <person name="Noel B."/>
            <person name="Kuo A."/>
            <person name="Morin E."/>
            <person name="Chen J."/>
            <person name="Kohler A."/>
            <person name="Krizsan K."/>
            <person name="Balestrini R."/>
            <person name="Da Silva C."/>
            <person name="Montanini B."/>
            <person name="Hainaut M."/>
            <person name="Levati E."/>
            <person name="Barry K.W."/>
            <person name="Belfiori B."/>
            <person name="Cichocki N."/>
            <person name="Clum A."/>
            <person name="Dockter R.B."/>
            <person name="Fauchery L."/>
            <person name="Guy J."/>
            <person name="Iotti M."/>
            <person name="Le Tacon F."/>
            <person name="Lindquist E.A."/>
            <person name="Lipzen A."/>
            <person name="Malagnac F."/>
            <person name="Mello A."/>
            <person name="Molinier V."/>
            <person name="Miyauchi S."/>
            <person name="Poulain J."/>
            <person name="Riccioni C."/>
            <person name="Rubini A."/>
            <person name="Sitrit Y."/>
            <person name="Splivallo R."/>
            <person name="Traeger S."/>
            <person name="Wang M."/>
            <person name="Zifcakova L."/>
            <person name="Wipf D."/>
            <person name="Zambonelli A."/>
            <person name="Paolocci F."/>
            <person name="Nowrousian M."/>
            <person name="Ottonello S."/>
            <person name="Baldrian P."/>
            <person name="Spatafora J.W."/>
            <person name="Henrissat B."/>
            <person name="Nagy L.G."/>
            <person name="Aury J.M."/>
            <person name="Wincker P."/>
            <person name="Grigoriev I.V."/>
            <person name="Bonfante P."/>
            <person name="Martin F.M."/>
        </authorList>
    </citation>
    <scope>NUCLEOTIDE SEQUENCE [LARGE SCALE GENOMIC DNA]</scope>
    <source>
        <strain evidence="2 3">CCBAS932</strain>
    </source>
</reference>
<name>A0A3N4KXX4_9PEZI</name>
<dbReference type="AlphaFoldDB" id="A0A3N4KXX4"/>
<feature type="transmembrane region" description="Helical" evidence="1">
    <location>
        <begin position="21"/>
        <end position="45"/>
    </location>
</feature>
<keyword evidence="1" id="KW-0472">Membrane</keyword>
<accession>A0A3N4KXX4</accession>
<sequence>MRRIALRIWGFDLFTYCNGLGSLWGGIAIVFQPLIKSFFLFFLFFHFRASITLATRTSFNLVISCFSLLYS</sequence>
<proteinExistence type="predicted"/>